<dbReference type="InterPro" id="IPR000182">
    <property type="entry name" value="GNAT_dom"/>
</dbReference>
<protein>
    <submittedName>
        <fullName evidence="4">GNAT family N-acetyltransferase</fullName>
    </submittedName>
</protein>
<evidence type="ECO:0000259" key="3">
    <source>
        <dbReference type="PROSITE" id="PS51186"/>
    </source>
</evidence>
<gene>
    <name evidence="4" type="ORF">Vau01_113800</name>
</gene>
<dbReference type="Gene3D" id="3.40.630.30">
    <property type="match status" value="1"/>
</dbReference>
<dbReference type="GO" id="GO:0016747">
    <property type="term" value="F:acyltransferase activity, transferring groups other than amino-acyl groups"/>
    <property type="evidence" value="ECO:0007669"/>
    <property type="project" value="InterPro"/>
</dbReference>
<dbReference type="Pfam" id="PF00583">
    <property type="entry name" value="Acetyltransf_1"/>
    <property type="match status" value="1"/>
</dbReference>
<dbReference type="PROSITE" id="PS51186">
    <property type="entry name" value="GNAT"/>
    <property type="match status" value="1"/>
</dbReference>
<dbReference type="PANTHER" id="PTHR43877">
    <property type="entry name" value="AMINOALKYLPHOSPHONATE N-ACETYLTRANSFERASE-RELATED-RELATED"/>
    <property type="match status" value="1"/>
</dbReference>
<dbReference type="InterPro" id="IPR050832">
    <property type="entry name" value="Bact_Acetyltransf"/>
</dbReference>
<proteinExistence type="predicted"/>
<dbReference type="SUPFAM" id="SSF55729">
    <property type="entry name" value="Acyl-CoA N-acyltransferases (Nat)"/>
    <property type="match status" value="1"/>
</dbReference>
<comment type="caution">
    <text evidence="4">The sequence shown here is derived from an EMBL/GenBank/DDBJ whole genome shotgun (WGS) entry which is preliminary data.</text>
</comment>
<keyword evidence="2" id="KW-0012">Acyltransferase</keyword>
<organism evidence="4 5">
    <name type="scientific">Virgisporangium aurantiacum</name>
    <dbReference type="NCBI Taxonomy" id="175570"/>
    <lineage>
        <taxon>Bacteria</taxon>
        <taxon>Bacillati</taxon>
        <taxon>Actinomycetota</taxon>
        <taxon>Actinomycetes</taxon>
        <taxon>Micromonosporales</taxon>
        <taxon>Micromonosporaceae</taxon>
        <taxon>Virgisporangium</taxon>
    </lineage>
</organism>
<dbReference type="InterPro" id="IPR016181">
    <property type="entry name" value="Acyl_CoA_acyltransferase"/>
</dbReference>
<dbReference type="EMBL" id="BOPG01000103">
    <property type="protein sequence ID" value="GIJ63864.1"/>
    <property type="molecule type" value="Genomic_DNA"/>
</dbReference>
<evidence type="ECO:0000256" key="2">
    <source>
        <dbReference type="ARBA" id="ARBA00023315"/>
    </source>
</evidence>
<name>A0A8J4E730_9ACTN</name>
<keyword evidence="1" id="KW-0808">Transferase</keyword>
<accession>A0A8J4E730</accession>
<dbReference type="CDD" id="cd04301">
    <property type="entry name" value="NAT_SF"/>
    <property type="match status" value="1"/>
</dbReference>
<evidence type="ECO:0000256" key="1">
    <source>
        <dbReference type="ARBA" id="ARBA00022679"/>
    </source>
</evidence>
<keyword evidence="5" id="KW-1185">Reference proteome</keyword>
<sequence>MFVAQRRQTAGAALDEPRNRPYCHAVGNLQEQHGSRLSRLDPLLAYSAPLLEAGPDDVLLEVPGGSGLARVVRADPTTLDATWNAAERHVLIARVGADDPAAVMDTLLSRWSTIVHARPREAESAAVLTWPSRDVELVPIFLAHGLAPRMVLAIRLAGRDCPDAAADVVVRRATEADVDAAVAMELELVRWNQTLGQMTERSNTAELIRAKHLADNRPWSWLAEVDGTAVGALNVLDPDHAPWASGMSSAGKAAYLSDLMVLPGRRGAGAGTALVRHVHRELDRAGFNAVLLHYLGMNPLAGPFWHRCGYRPLHTSWEVRPASHLR</sequence>
<evidence type="ECO:0000313" key="4">
    <source>
        <dbReference type="EMBL" id="GIJ63864.1"/>
    </source>
</evidence>
<dbReference type="AlphaFoldDB" id="A0A8J4E730"/>
<feature type="domain" description="N-acetyltransferase" evidence="3">
    <location>
        <begin position="168"/>
        <end position="326"/>
    </location>
</feature>
<reference evidence="4" key="1">
    <citation type="submission" date="2021-01" db="EMBL/GenBank/DDBJ databases">
        <title>Whole genome shotgun sequence of Virgisporangium aurantiacum NBRC 16421.</title>
        <authorList>
            <person name="Komaki H."/>
            <person name="Tamura T."/>
        </authorList>
    </citation>
    <scope>NUCLEOTIDE SEQUENCE</scope>
    <source>
        <strain evidence="4">NBRC 16421</strain>
    </source>
</reference>
<evidence type="ECO:0000313" key="5">
    <source>
        <dbReference type="Proteomes" id="UP000612585"/>
    </source>
</evidence>
<dbReference type="Proteomes" id="UP000612585">
    <property type="component" value="Unassembled WGS sequence"/>
</dbReference>